<dbReference type="EMBL" id="MN956836">
    <property type="protein sequence ID" value="QTX14639.1"/>
    <property type="molecule type" value="Genomic_DNA"/>
</dbReference>
<reference evidence="1" key="1">
    <citation type="submission" date="2020-01" db="EMBL/GenBank/DDBJ databases">
        <authorList>
            <person name="Qin S."/>
        </authorList>
    </citation>
    <scope>NUCLEOTIDE SEQUENCE</scope>
    <source>
        <strain evidence="1">CVir17-16-YZ6g</strain>
        <plasmid evidence="1">p17-15-vir-like</plasmid>
    </source>
</reference>
<evidence type="ECO:0000313" key="1">
    <source>
        <dbReference type="EMBL" id="QTX14639.1"/>
    </source>
</evidence>
<proteinExistence type="predicted"/>
<protein>
    <submittedName>
        <fullName evidence="1">Uncharacterized protein</fullName>
    </submittedName>
</protein>
<geneLocation type="plasmid" evidence="1">
    <name>p17-15-vir-like</name>
</geneLocation>
<organism evidence="1">
    <name type="scientific">Klebsiella pneumoniae</name>
    <dbReference type="NCBI Taxonomy" id="573"/>
    <lineage>
        <taxon>Bacteria</taxon>
        <taxon>Pseudomonadati</taxon>
        <taxon>Pseudomonadota</taxon>
        <taxon>Gammaproteobacteria</taxon>
        <taxon>Enterobacterales</taxon>
        <taxon>Enterobacteriaceae</taxon>
        <taxon>Klebsiella/Raoultella group</taxon>
        <taxon>Klebsiella</taxon>
        <taxon>Klebsiella pneumoniae complex</taxon>
    </lineage>
</organism>
<dbReference type="AlphaFoldDB" id="A0A8B0SUD6"/>
<keyword evidence="1" id="KW-0614">Plasmid</keyword>
<accession>A0A8B0SUD6</accession>
<sequence>MITYLAVLIIFLLQEIHTSKRKVFICCLYSEESKESNLNNKKIGYMKASSFENTASFAQK</sequence>
<name>A0A8B0SUD6_KLEPN</name>